<dbReference type="RefSeq" id="WP_075081821.1">
    <property type="nucleotide sequence ID" value="NZ_CP042912.1"/>
</dbReference>
<dbReference type="GO" id="GO:0016765">
    <property type="term" value="F:transferase activity, transferring alkyl or aryl (other than methyl) groups"/>
    <property type="evidence" value="ECO:0007669"/>
    <property type="project" value="UniProtKB-ARBA"/>
</dbReference>
<dbReference type="OrthoDB" id="9807580at2"/>
<gene>
    <name evidence="1" type="primary">crtB</name>
    <name evidence="1" type="ORF">MFFC18_10160</name>
</gene>
<keyword evidence="2" id="KW-1185">Reference proteome</keyword>
<organism evidence="1 2">
    <name type="scientific">Mariniblastus fucicola</name>
    <dbReference type="NCBI Taxonomy" id="980251"/>
    <lineage>
        <taxon>Bacteria</taxon>
        <taxon>Pseudomonadati</taxon>
        <taxon>Planctomycetota</taxon>
        <taxon>Planctomycetia</taxon>
        <taxon>Pirellulales</taxon>
        <taxon>Pirellulaceae</taxon>
        <taxon>Mariniblastus</taxon>
    </lineage>
</organism>
<dbReference type="InterPro" id="IPR002060">
    <property type="entry name" value="Squ/phyt_synthse"/>
</dbReference>
<dbReference type="Pfam" id="PF00494">
    <property type="entry name" value="SQS_PSY"/>
    <property type="match status" value="1"/>
</dbReference>
<sequence length="305" mass="34651">MATAIPMPTSNETLQRGFKSARSAVRSMFRDSIWVCNNLPGEKRRELDVLGSHLVRCLDMLDLESSEGLPLDVWKEIRDELSDAFCGNPATAEQAALAAVVERYQIPKQFIFDMVNGADYWIRFRNFQTWEQLDTFASNLGGSAMAASCKLVGVSKPGYEVPALKCGKAIFLTQRLAKCYTDLKANRNFLAAEDLDRFKLEIHRVKMKQECPELKRFVRFTASRLEKLFVEAGKLIPYLNFDGARSVTSLLCMHWRMLTRLRLEPESIYNPQGVLTRRDLLGLKSRHVLGVEGGIPIIPNRNDHH</sequence>
<evidence type="ECO:0000313" key="1">
    <source>
        <dbReference type="EMBL" id="QEG21162.1"/>
    </source>
</evidence>
<dbReference type="PANTHER" id="PTHR31480">
    <property type="entry name" value="BIFUNCTIONAL LYCOPENE CYCLASE/PHYTOENE SYNTHASE"/>
    <property type="match status" value="1"/>
</dbReference>
<dbReference type="KEGG" id="mff:MFFC18_10160"/>
<dbReference type="EMBL" id="CP042912">
    <property type="protein sequence ID" value="QEG21162.1"/>
    <property type="molecule type" value="Genomic_DNA"/>
</dbReference>
<dbReference type="InterPro" id="IPR008949">
    <property type="entry name" value="Isoprenoid_synthase_dom_sf"/>
</dbReference>
<dbReference type="Gene3D" id="1.10.600.10">
    <property type="entry name" value="Farnesyl Diphosphate Synthase"/>
    <property type="match status" value="1"/>
</dbReference>
<accession>A0A5B9P8C6</accession>
<protein>
    <submittedName>
        <fullName evidence="1">All-trans-phytoene synthase</fullName>
    </submittedName>
</protein>
<name>A0A5B9P8C6_9BACT</name>
<evidence type="ECO:0000313" key="2">
    <source>
        <dbReference type="Proteomes" id="UP000322214"/>
    </source>
</evidence>
<dbReference type="AlphaFoldDB" id="A0A5B9P8C6"/>
<dbReference type="STRING" id="980251.GCA_001642875_01924"/>
<dbReference type="SUPFAM" id="SSF48576">
    <property type="entry name" value="Terpenoid synthases"/>
    <property type="match status" value="1"/>
</dbReference>
<proteinExistence type="predicted"/>
<dbReference type="Proteomes" id="UP000322214">
    <property type="component" value="Chromosome"/>
</dbReference>
<reference evidence="1 2" key="1">
    <citation type="submission" date="2019-08" db="EMBL/GenBank/DDBJ databases">
        <title>Deep-cultivation of Planctomycetes and their phenomic and genomic characterization uncovers novel biology.</title>
        <authorList>
            <person name="Wiegand S."/>
            <person name="Jogler M."/>
            <person name="Boedeker C."/>
            <person name="Pinto D."/>
            <person name="Vollmers J."/>
            <person name="Rivas-Marin E."/>
            <person name="Kohn T."/>
            <person name="Peeters S.H."/>
            <person name="Heuer A."/>
            <person name="Rast P."/>
            <person name="Oberbeckmann S."/>
            <person name="Bunk B."/>
            <person name="Jeske O."/>
            <person name="Meyerdierks A."/>
            <person name="Storesund J.E."/>
            <person name="Kallscheuer N."/>
            <person name="Luecker S."/>
            <person name="Lage O.M."/>
            <person name="Pohl T."/>
            <person name="Merkel B.J."/>
            <person name="Hornburger P."/>
            <person name="Mueller R.-W."/>
            <person name="Bruemmer F."/>
            <person name="Labrenz M."/>
            <person name="Spormann A.M."/>
            <person name="Op den Camp H."/>
            <person name="Overmann J."/>
            <person name="Amann R."/>
            <person name="Jetten M.S.M."/>
            <person name="Mascher T."/>
            <person name="Medema M.H."/>
            <person name="Devos D.P."/>
            <person name="Kaster A.-K."/>
            <person name="Ovreas L."/>
            <person name="Rohde M."/>
            <person name="Galperin M.Y."/>
            <person name="Jogler C."/>
        </authorList>
    </citation>
    <scope>NUCLEOTIDE SEQUENCE [LARGE SCALE GENOMIC DNA]</scope>
    <source>
        <strain evidence="1 2">FC18</strain>
    </source>
</reference>